<dbReference type="InterPro" id="IPR025833">
    <property type="entry name" value="GDYXXLXY"/>
</dbReference>
<keyword evidence="3" id="KW-1185">Reference proteome</keyword>
<evidence type="ECO:0000256" key="1">
    <source>
        <dbReference type="SAM" id="Phobius"/>
    </source>
</evidence>
<dbReference type="EMBL" id="JAPDHW010000013">
    <property type="protein sequence ID" value="MCW3170040.1"/>
    <property type="molecule type" value="Genomic_DNA"/>
</dbReference>
<comment type="caution">
    <text evidence="2">The sequence shown here is derived from an EMBL/GenBank/DDBJ whole genome shotgun (WGS) entry which is preliminary data.</text>
</comment>
<feature type="transmembrane region" description="Helical" evidence="1">
    <location>
        <begin position="6"/>
        <end position="25"/>
    </location>
</feature>
<name>A0ABT3I1T6_9FLAO</name>
<reference evidence="2" key="1">
    <citation type="submission" date="2022-10" db="EMBL/GenBank/DDBJ databases">
        <title>Chryseobacterium babae sp. nov. isolated from the gut of the beetle Oryctes rhinoceros, and Chryseobacterium kimseyorum sp. nov., isolated from a stick insect rearing cage.</title>
        <authorList>
            <person name="Shelomi M."/>
            <person name="Han C.-J."/>
            <person name="Chen W.-M."/>
            <person name="Chen H.-K."/>
            <person name="Liaw S.-J."/>
            <person name="Muhle E."/>
            <person name="Clermont D."/>
        </authorList>
    </citation>
    <scope>NUCLEOTIDE SEQUENCE</scope>
    <source>
        <strain evidence="2">09-1422</strain>
    </source>
</reference>
<gene>
    <name evidence="2" type="ORF">OMO38_16060</name>
</gene>
<keyword evidence="1" id="KW-0472">Membrane</keyword>
<dbReference type="Pfam" id="PF14345">
    <property type="entry name" value="GDYXXLXY"/>
    <property type="match status" value="1"/>
</dbReference>
<dbReference type="RefSeq" id="WP_264751206.1">
    <property type="nucleotide sequence ID" value="NZ_JAPDHW010000013.1"/>
</dbReference>
<protein>
    <submittedName>
        <fullName evidence="2">GDYXXLXY domain-containing protein</fullName>
    </submittedName>
</protein>
<sequence>MKKYKWLIILLNLILLLVYFNWSVFKKEKLLQNGQLVLLKLAPVDPRSLMQGDYMTLRYAISENLNIDKMPKRGYCIVKLDQKGIAQRVRFQKEPIPLKPGEHLIQYNAPDSWNINIGAESYFFEEGQAEKYEKAEYGGIKIDQNGNSILIGLYNKNLKPIN</sequence>
<evidence type="ECO:0000313" key="2">
    <source>
        <dbReference type="EMBL" id="MCW3170040.1"/>
    </source>
</evidence>
<proteinExistence type="predicted"/>
<dbReference type="Proteomes" id="UP001163731">
    <property type="component" value="Unassembled WGS sequence"/>
</dbReference>
<keyword evidence="1" id="KW-0812">Transmembrane</keyword>
<organism evidence="2 3">
    <name type="scientific">Chryseobacterium kimseyorum</name>
    <dbReference type="NCBI Taxonomy" id="2984028"/>
    <lineage>
        <taxon>Bacteria</taxon>
        <taxon>Pseudomonadati</taxon>
        <taxon>Bacteroidota</taxon>
        <taxon>Flavobacteriia</taxon>
        <taxon>Flavobacteriales</taxon>
        <taxon>Weeksellaceae</taxon>
        <taxon>Chryseobacterium group</taxon>
        <taxon>Chryseobacterium</taxon>
    </lineage>
</organism>
<evidence type="ECO:0000313" key="3">
    <source>
        <dbReference type="Proteomes" id="UP001163731"/>
    </source>
</evidence>
<accession>A0ABT3I1T6</accession>
<keyword evidence="1" id="KW-1133">Transmembrane helix</keyword>